<evidence type="ECO:0000259" key="2">
    <source>
        <dbReference type="PROSITE" id="PS51385"/>
    </source>
</evidence>
<reference evidence="3 4" key="1">
    <citation type="submission" date="2011-02" db="EMBL/GenBank/DDBJ databases">
        <title>The Genome Sequence of Sphaeroforma arctica JP610.</title>
        <authorList>
            <consortium name="The Broad Institute Genome Sequencing Platform"/>
            <person name="Russ C."/>
            <person name="Cuomo C."/>
            <person name="Young S.K."/>
            <person name="Zeng Q."/>
            <person name="Gargeya S."/>
            <person name="Alvarado L."/>
            <person name="Berlin A."/>
            <person name="Chapman S.B."/>
            <person name="Chen Z."/>
            <person name="Freedman E."/>
            <person name="Gellesch M."/>
            <person name="Goldberg J."/>
            <person name="Griggs A."/>
            <person name="Gujja S."/>
            <person name="Heilman E."/>
            <person name="Heiman D."/>
            <person name="Howarth C."/>
            <person name="Mehta T."/>
            <person name="Neiman D."/>
            <person name="Pearson M."/>
            <person name="Roberts A."/>
            <person name="Saif S."/>
            <person name="Shea T."/>
            <person name="Shenoy N."/>
            <person name="Sisk P."/>
            <person name="Stolte C."/>
            <person name="Sykes S."/>
            <person name="White J."/>
            <person name="Yandava C."/>
            <person name="Burger G."/>
            <person name="Gray M.W."/>
            <person name="Holland P.W.H."/>
            <person name="King N."/>
            <person name="Lang F.B.F."/>
            <person name="Roger A.J."/>
            <person name="Ruiz-Trillo I."/>
            <person name="Haas B."/>
            <person name="Nusbaum C."/>
            <person name="Birren B."/>
        </authorList>
    </citation>
    <scope>NUCLEOTIDE SEQUENCE [LARGE SCALE GENOMIC DNA]</scope>
    <source>
        <strain evidence="3 4">JP610</strain>
    </source>
</reference>
<dbReference type="STRING" id="667725.A0A0L0FUJ1"/>
<dbReference type="PANTHER" id="PTHR13612:SF0">
    <property type="entry name" value="ENHANCER OF MRNA-DECAPPING PROTEIN 3"/>
    <property type="match status" value="1"/>
</dbReference>
<sequence>MSQLHVHYRRVRLPLNQFATSHSPNKGRGRGRGRGRQRDRDTDNSLGDVAVDLVVDGICGIELDAAPSDLATELMDWAETCDANVISIDLPSGMNGDTGEYYDPSKIITPRWIVALGLPVGGLRSTECEARFLADIGIPAAAFENAGIDGYSVQTFGDKYVIPITLTNSNEQ</sequence>
<dbReference type="GO" id="GO:0003729">
    <property type="term" value="F:mRNA binding"/>
    <property type="evidence" value="ECO:0007669"/>
    <property type="project" value="TreeGrafter"/>
</dbReference>
<dbReference type="Gene3D" id="3.40.50.10260">
    <property type="entry name" value="YjeF N-terminal domain"/>
    <property type="match status" value="1"/>
</dbReference>
<proteinExistence type="predicted"/>
<feature type="compositionally biased region" description="Basic residues" evidence="1">
    <location>
        <begin position="25"/>
        <end position="35"/>
    </location>
</feature>
<dbReference type="AlphaFoldDB" id="A0A0L0FUJ1"/>
<dbReference type="InterPro" id="IPR036652">
    <property type="entry name" value="YjeF_N_dom_sf"/>
</dbReference>
<feature type="region of interest" description="Disordered" evidence="1">
    <location>
        <begin position="17"/>
        <end position="44"/>
    </location>
</feature>
<dbReference type="GO" id="GO:0031087">
    <property type="term" value="P:deadenylation-independent decapping of nuclear-transcribed mRNA"/>
    <property type="evidence" value="ECO:0007669"/>
    <property type="project" value="TreeGrafter"/>
</dbReference>
<dbReference type="PANTHER" id="PTHR13612">
    <property type="entry name" value="ENHANCER OF MRNA-DECAPPING PROTEIN 3"/>
    <property type="match status" value="1"/>
</dbReference>
<dbReference type="Proteomes" id="UP000054560">
    <property type="component" value="Unassembled WGS sequence"/>
</dbReference>
<dbReference type="RefSeq" id="XP_014154236.1">
    <property type="nucleotide sequence ID" value="XM_014298761.1"/>
</dbReference>
<protein>
    <recommendedName>
        <fullName evidence="2">YjeF N-terminal domain-containing protein</fullName>
    </recommendedName>
</protein>
<name>A0A0L0FUJ1_9EUKA</name>
<dbReference type="SUPFAM" id="SSF64153">
    <property type="entry name" value="YjeF N-terminal domain-like"/>
    <property type="match status" value="1"/>
</dbReference>
<dbReference type="PROSITE" id="PS51385">
    <property type="entry name" value="YJEF_N"/>
    <property type="match status" value="1"/>
</dbReference>
<gene>
    <name evidence="3" type="ORF">SARC_07309</name>
</gene>
<keyword evidence="4" id="KW-1185">Reference proteome</keyword>
<evidence type="ECO:0000313" key="3">
    <source>
        <dbReference type="EMBL" id="KNC80334.1"/>
    </source>
</evidence>
<feature type="domain" description="YjeF N-terminal" evidence="2">
    <location>
        <begin position="1"/>
        <end position="144"/>
    </location>
</feature>
<dbReference type="InterPro" id="IPR004443">
    <property type="entry name" value="YjeF_N_dom"/>
</dbReference>
<dbReference type="OrthoDB" id="10030313at2759"/>
<accession>A0A0L0FUJ1</accession>
<dbReference type="GeneID" id="25907813"/>
<organism evidence="3 4">
    <name type="scientific">Sphaeroforma arctica JP610</name>
    <dbReference type="NCBI Taxonomy" id="667725"/>
    <lineage>
        <taxon>Eukaryota</taxon>
        <taxon>Ichthyosporea</taxon>
        <taxon>Ichthyophonida</taxon>
        <taxon>Sphaeroforma</taxon>
    </lineage>
</organism>
<dbReference type="GO" id="GO:0033962">
    <property type="term" value="P:P-body assembly"/>
    <property type="evidence" value="ECO:0007669"/>
    <property type="project" value="TreeGrafter"/>
</dbReference>
<dbReference type="EMBL" id="KQ242167">
    <property type="protein sequence ID" value="KNC80334.1"/>
    <property type="molecule type" value="Genomic_DNA"/>
</dbReference>
<evidence type="ECO:0000313" key="4">
    <source>
        <dbReference type="Proteomes" id="UP000054560"/>
    </source>
</evidence>
<dbReference type="GO" id="GO:0000932">
    <property type="term" value="C:P-body"/>
    <property type="evidence" value="ECO:0007669"/>
    <property type="project" value="TreeGrafter"/>
</dbReference>
<dbReference type="Pfam" id="PF03853">
    <property type="entry name" value="YjeF_N"/>
    <property type="match status" value="1"/>
</dbReference>
<evidence type="ECO:0000256" key="1">
    <source>
        <dbReference type="SAM" id="MobiDB-lite"/>
    </source>
</evidence>